<keyword evidence="2" id="KW-1133">Transmembrane helix</keyword>
<feature type="transmembrane region" description="Helical" evidence="2">
    <location>
        <begin position="43"/>
        <end position="64"/>
    </location>
</feature>
<keyword evidence="5" id="KW-1185">Reference proteome</keyword>
<dbReference type="InterPro" id="IPR050922">
    <property type="entry name" value="LytR/CpsA/Psr_CW_biosynth"/>
</dbReference>
<feature type="region of interest" description="Disordered" evidence="1">
    <location>
        <begin position="67"/>
        <end position="116"/>
    </location>
</feature>
<proteinExistence type="predicted"/>
<dbReference type="Pfam" id="PF13399">
    <property type="entry name" value="LytR_C"/>
    <property type="match status" value="1"/>
</dbReference>
<keyword evidence="2" id="KW-0812">Transmembrane</keyword>
<evidence type="ECO:0000313" key="5">
    <source>
        <dbReference type="Proteomes" id="UP000014387"/>
    </source>
</evidence>
<evidence type="ECO:0000256" key="1">
    <source>
        <dbReference type="SAM" id="MobiDB-lite"/>
    </source>
</evidence>
<comment type="caution">
    <text evidence="4">The sequence shown here is derived from an EMBL/GenBank/DDBJ whole genome shotgun (WGS) entry which is preliminary data.</text>
</comment>
<dbReference type="AlphaFoldDB" id="A0A9W5VX43"/>
<accession>A0A9W5VX43</accession>
<reference evidence="4 5" key="1">
    <citation type="submission" date="2013-05" db="EMBL/GenBank/DDBJ databases">
        <title>The Genome Sequence of Actinomyces europaeus ACS-120-V-COL10B.</title>
        <authorList>
            <consortium name="The Broad Institute Genomics Platform"/>
            <person name="Earl A."/>
            <person name="Ward D."/>
            <person name="Feldgarden M."/>
            <person name="Gevers D."/>
            <person name="Saerens B."/>
            <person name="Vaneechoutte M."/>
            <person name="Walker B."/>
            <person name="Young S."/>
            <person name="Zeng Q."/>
            <person name="Gargeya S."/>
            <person name="Fitzgerald M."/>
            <person name="Haas B."/>
            <person name="Abouelleil A."/>
            <person name="Allen A.W."/>
            <person name="Alvarado L."/>
            <person name="Arachchi H.M."/>
            <person name="Berlin A.M."/>
            <person name="Chapman S.B."/>
            <person name="Gainer-Dewar J."/>
            <person name="Goldberg J."/>
            <person name="Griggs A."/>
            <person name="Gujja S."/>
            <person name="Hansen M."/>
            <person name="Howarth C."/>
            <person name="Imamovic A."/>
            <person name="Ireland A."/>
            <person name="Larimer J."/>
            <person name="McCowan C."/>
            <person name="Murphy C."/>
            <person name="Pearson M."/>
            <person name="Poon T.W."/>
            <person name="Priest M."/>
            <person name="Roberts A."/>
            <person name="Saif S."/>
            <person name="Shea T."/>
            <person name="Sisk P."/>
            <person name="Sykes S."/>
            <person name="Wortman J."/>
            <person name="Nusbaum C."/>
            <person name="Birren B."/>
        </authorList>
    </citation>
    <scope>NUCLEOTIDE SEQUENCE [LARGE SCALE GENOMIC DNA]</scope>
    <source>
        <strain evidence="4 5">ACS-120-V-Col10b</strain>
    </source>
</reference>
<keyword evidence="2" id="KW-0472">Membrane</keyword>
<organism evidence="4 5">
    <name type="scientific">Gleimia europaea ACS-120-V-Col10b</name>
    <dbReference type="NCBI Taxonomy" id="883069"/>
    <lineage>
        <taxon>Bacteria</taxon>
        <taxon>Bacillati</taxon>
        <taxon>Actinomycetota</taxon>
        <taxon>Actinomycetes</taxon>
        <taxon>Actinomycetales</taxon>
        <taxon>Actinomycetaceae</taxon>
        <taxon>Gleimia</taxon>
    </lineage>
</organism>
<sequence>MKAENRYAKTVSLHQYPEDEFDQAGAEGPVGLFREKPSRWKTVLPFLLVLIIVPVLAWGAVSLITGRGSNENASPQPTTVATQAPTGTTQASSETEAATEATTQKPTEAPTETEPAISKDVAIQILNGTRVNGLAAEAVGKLQADGYQYVSASNASGWLTEFTTVYYAPGTRAGAEAIGEILGISNFSENSTDLGNADFVVVLKGDY</sequence>
<feature type="compositionally biased region" description="Low complexity" evidence="1">
    <location>
        <begin position="74"/>
        <end position="116"/>
    </location>
</feature>
<dbReference type="InterPro" id="IPR027381">
    <property type="entry name" value="LytR/CpsA/Psr_C"/>
</dbReference>
<dbReference type="Proteomes" id="UP000014387">
    <property type="component" value="Unassembled WGS sequence"/>
</dbReference>
<gene>
    <name evidence="4" type="ORF">HMPREF9238_01388</name>
</gene>
<feature type="domain" description="LytR/CpsA/Psr regulator C-terminal" evidence="3">
    <location>
        <begin position="120"/>
        <end position="207"/>
    </location>
</feature>
<dbReference type="EMBL" id="AGWN01000001">
    <property type="protein sequence ID" value="EPD31611.1"/>
    <property type="molecule type" value="Genomic_DNA"/>
</dbReference>
<dbReference type="PANTHER" id="PTHR33392:SF6">
    <property type="entry name" value="POLYISOPRENYL-TEICHOIC ACID--PEPTIDOGLYCAN TEICHOIC ACID TRANSFERASE TAGU"/>
    <property type="match status" value="1"/>
</dbReference>
<dbReference type="PANTHER" id="PTHR33392">
    <property type="entry name" value="POLYISOPRENYL-TEICHOIC ACID--PEPTIDOGLYCAN TEICHOIC ACID TRANSFERASE TAGU"/>
    <property type="match status" value="1"/>
</dbReference>
<name>A0A9W5VX43_9ACTO</name>
<protein>
    <recommendedName>
        <fullName evidence="3">LytR/CpsA/Psr regulator C-terminal domain-containing protein</fullName>
    </recommendedName>
</protein>
<evidence type="ECO:0000259" key="3">
    <source>
        <dbReference type="Pfam" id="PF13399"/>
    </source>
</evidence>
<evidence type="ECO:0000256" key="2">
    <source>
        <dbReference type="SAM" id="Phobius"/>
    </source>
</evidence>
<evidence type="ECO:0000313" key="4">
    <source>
        <dbReference type="EMBL" id="EPD31611.1"/>
    </source>
</evidence>
<dbReference type="Gene3D" id="3.30.70.2390">
    <property type="match status" value="1"/>
</dbReference>